<dbReference type="Gene3D" id="3.40.630.30">
    <property type="match status" value="1"/>
</dbReference>
<evidence type="ECO:0000313" key="2">
    <source>
        <dbReference type="EMBL" id="QMS55738.1"/>
    </source>
</evidence>
<dbReference type="PROSITE" id="PS51186">
    <property type="entry name" value="GNAT"/>
    <property type="match status" value="1"/>
</dbReference>
<proteinExistence type="predicted"/>
<dbReference type="PANTHER" id="PTHR43441:SF6">
    <property type="entry name" value="N-ACETYLTRANSFERASE DOMAIN-CONTAINING PROTEIN"/>
    <property type="match status" value="1"/>
</dbReference>
<dbReference type="InterPro" id="IPR051908">
    <property type="entry name" value="Ribosomal_N-acetyltransferase"/>
</dbReference>
<evidence type="ECO:0000259" key="1">
    <source>
        <dbReference type="PROSITE" id="PS51186"/>
    </source>
</evidence>
<name>A0A7D7Q332_KOCVA</name>
<protein>
    <recommendedName>
        <fullName evidence="1">N-acetyltransferase domain-containing protein</fullName>
    </recommendedName>
</protein>
<organism evidence="2 3">
    <name type="scientific">Kocuria varians</name>
    <name type="common">Micrococcus varians</name>
    <dbReference type="NCBI Taxonomy" id="1272"/>
    <lineage>
        <taxon>Bacteria</taxon>
        <taxon>Bacillati</taxon>
        <taxon>Actinomycetota</taxon>
        <taxon>Actinomycetes</taxon>
        <taxon>Micrococcales</taxon>
        <taxon>Micrococcaceae</taxon>
        <taxon>Kocuria</taxon>
    </lineage>
</organism>
<reference evidence="3" key="1">
    <citation type="submission" date="2017-08" db="EMBL/GenBank/DDBJ databases">
        <title>Draft Genome Sequence of Kocuria varians 80.</title>
        <authorList>
            <person name="Minaev M."/>
            <person name="Kurbakov K.A."/>
            <person name="Solodovnikova G.I."/>
            <person name="Kuznetsova O.A."/>
            <person name="Lisitsyn A.B."/>
        </authorList>
    </citation>
    <scope>NUCLEOTIDE SEQUENCE [LARGE SCALE GENOMIC DNA]</scope>
    <source>
        <strain evidence="3">80</strain>
    </source>
</reference>
<dbReference type="GO" id="GO:0008999">
    <property type="term" value="F:protein-N-terminal-alanine acetyltransferase activity"/>
    <property type="evidence" value="ECO:0007669"/>
    <property type="project" value="TreeGrafter"/>
</dbReference>
<dbReference type="AlphaFoldDB" id="A0A7D7Q332"/>
<dbReference type="PANTHER" id="PTHR43441">
    <property type="entry name" value="RIBOSOMAL-PROTEIN-SERINE ACETYLTRANSFERASE"/>
    <property type="match status" value="1"/>
</dbReference>
<dbReference type="SUPFAM" id="SSF55729">
    <property type="entry name" value="Acyl-CoA N-acyltransferases (Nat)"/>
    <property type="match status" value="1"/>
</dbReference>
<dbReference type="KEGG" id="kvr:CIB50_0000430"/>
<dbReference type="EMBL" id="CP059343">
    <property type="protein sequence ID" value="QMS55738.1"/>
    <property type="molecule type" value="Genomic_DNA"/>
</dbReference>
<accession>A0A7D7Q332</accession>
<dbReference type="Pfam" id="PF13302">
    <property type="entry name" value="Acetyltransf_3"/>
    <property type="match status" value="1"/>
</dbReference>
<dbReference type="InterPro" id="IPR016181">
    <property type="entry name" value="Acyl_CoA_acyltransferase"/>
</dbReference>
<sequence>MMDELPELDMPQPLRTARLELRPFTREELEAVADGRVLPHFGPGFPSAGDRDWARGAIEAGAHFATESPYSRFVGVELTSGKIVGTGGFTGPVMNGELELEGSVVEDRRHRGLASEALAALVARAFEDPAVHAVHVSVPAESTEAEPARRMLLRLGFAQRSSDGPEDSYHLPRP</sequence>
<evidence type="ECO:0000313" key="3">
    <source>
        <dbReference type="Proteomes" id="UP000216825"/>
    </source>
</evidence>
<reference evidence="2 3" key="2">
    <citation type="submission" date="2020-07" db="EMBL/GenBank/DDBJ databases">
        <title>Genome of starter culture bacteria Kocuria salsicia reveals its technological properties and safety for usage in meat industry.</title>
        <authorList>
            <person name="Michael M."/>
            <person name="Konstantin K."/>
            <person name="Evgenii K."/>
            <person name="Galina S."/>
            <person name="Oksana K."/>
            <person name="Andrei L."/>
        </authorList>
    </citation>
    <scope>NUCLEOTIDE SEQUENCE [LARGE SCALE GENOMIC DNA]</scope>
    <source>
        <strain evidence="2 3">80</strain>
    </source>
</reference>
<dbReference type="GO" id="GO:0005737">
    <property type="term" value="C:cytoplasm"/>
    <property type="evidence" value="ECO:0007669"/>
    <property type="project" value="TreeGrafter"/>
</dbReference>
<dbReference type="RefSeq" id="WP_055085276.1">
    <property type="nucleotide sequence ID" value="NZ_CP059343.1"/>
</dbReference>
<dbReference type="Proteomes" id="UP000216825">
    <property type="component" value="Chromosome"/>
</dbReference>
<keyword evidence="3" id="KW-1185">Reference proteome</keyword>
<dbReference type="GO" id="GO:1990189">
    <property type="term" value="F:protein N-terminal-serine acetyltransferase activity"/>
    <property type="evidence" value="ECO:0007669"/>
    <property type="project" value="TreeGrafter"/>
</dbReference>
<gene>
    <name evidence="2" type="ORF">CIB50_0000430</name>
</gene>
<feature type="domain" description="N-acetyltransferase" evidence="1">
    <location>
        <begin position="19"/>
        <end position="174"/>
    </location>
</feature>
<dbReference type="InterPro" id="IPR000182">
    <property type="entry name" value="GNAT_dom"/>
</dbReference>